<dbReference type="Proteomes" id="UP001417504">
    <property type="component" value="Unassembled WGS sequence"/>
</dbReference>
<reference evidence="1 2" key="1">
    <citation type="submission" date="2024-01" db="EMBL/GenBank/DDBJ databases">
        <title>Genome assemblies of Stephania.</title>
        <authorList>
            <person name="Yang L."/>
        </authorList>
    </citation>
    <scope>NUCLEOTIDE SEQUENCE [LARGE SCALE GENOMIC DNA]</scope>
    <source>
        <strain evidence="1">QJT</strain>
        <tissue evidence="1">Leaf</tissue>
    </source>
</reference>
<comment type="caution">
    <text evidence="1">The sequence shown here is derived from an EMBL/GenBank/DDBJ whole genome shotgun (WGS) entry which is preliminary data.</text>
</comment>
<evidence type="ECO:0000313" key="1">
    <source>
        <dbReference type="EMBL" id="KAK9109253.1"/>
    </source>
</evidence>
<keyword evidence="2" id="KW-1185">Reference proteome</keyword>
<evidence type="ECO:0000313" key="2">
    <source>
        <dbReference type="Proteomes" id="UP001417504"/>
    </source>
</evidence>
<sequence length="330" mass="38323">MRIALAWDPNNLDFGFTIVGARNDYYDQEHDWEGDYQSLVPVHFEVYSSKSGKSWRASKNASNFLVPFGCHLWHPYVFTGGQKVCWCIGKHMLIFDIEEDNACLIPLPNSHNDINPFCFSSPLSIELRELSYSRMTKDGDLEIWLLRDESNKFEWVNKHTVNLITIIEENWNIVPKICGSNVNVINKKEYAKALVGRRCVQLLLYLGVVEVVWFQIHTVYVHVPFRQRREMALHPNSQNNIALAIDPHNPGFGFTIVAMGQMNHVGQNRAFFTFCRAVGVFTRGKVYWSLEEYVFGYNIEDENVASLIKLPNQYDQRWRHGNKVVESQRK</sequence>
<dbReference type="EMBL" id="JBBNAE010000007">
    <property type="protein sequence ID" value="KAK9109253.1"/>
    <property type="molecule type" value="Genomic_DNA"/>
</dbReference>
<proteinExistence type="predicted"/>
<organism evidence="1 2">
    <name type="scientific">Stephania japonica</name>
    <dbReference type="NCBI Taxonomy" id="461633"/>
    <lineage>
        <taxon>Eukaryota</taxon>
        <taxon>Viridiplantae</taxon>
        <taxon>Streptophyta</taxon>
        <taxon>Embryophyta</taxon>
        <taxon>Tracheophyta</taxon>
        <taxon>Spermatophyta</taxon>
        <taxon>Magnoliopsida</taxon>
        <taxon>Ranunculales</taxon>
        <taxon>Menispermaceae</taxon>
        <taxon>Menispermoideae</taxon>
        <taxon>Cissampelideae</taxon>
        <taxon>Stephania</taxon>
    </lineage>
</organism>
<dbReference type="AlphaFoldDB" id="A0AAP0NJA3"/>
<name>A0AAP0NJA3_9MAGN</name>
<accession>A0AAP0NJA3</accession>
<gene>
    <name evidence="1" type="ORF">Sjap_017313</name>
</gene>
<protein>
    <submittedName>
        <fullName evidence="1">Uncharacterized protein</fullName>
    </submittedName>
</protein>